<organism evidence="2 3">
    <name type="scientific">Colletotrichum navitas</name>
    <dbReference type="NCBI Taxonomy" id="681940"/>
    <lineage>
        <taxon>Eukaryota</taxon>
        <taxon>Fungi</taxon>
        <taxon>Dikarya</taxon>
        <taxon>Ascomycota</taxon>
        <taxon>Pezizomycotina</taxon>
        <taxon>Sordariomycetes</taxon>
        <taxon>Hypocreomycetidae</taxon>
        <taxon>Glomerellales</taxon>
        <taxon>Glomerellaceae</taxon>
        <taxon>Colletotrichum</taxon>
        <taxon>Colletotrichum graminicola species complex</taxon>
    </lineage>
</organism>
<protein>
    <submittedName>
        <fullName evidence="2">Uncharacterized protein</fullName>
    </submittedName>
</protein>
<sequence length="215" mass="24462">MTSAKNIRKRPRGQTPHIECSPEETHSASSSPQKRLHMQRANSQEARNLYSSTMVSVLHRARCRGQANGHTSHAKDTVYQNVPRLFKEDSKASSLRGKAPLTGFGRSVESYRSANLTILRLYDCELFHKDVEDRFTRTPSPCLDPPIPKDLWPYFDVLDDDDTELATSTSEDIRISKQLRQAMEALANAEPKLFPGWDEELRPPYVQIHHASSFI</sequence>
<dbReference type="RefSeq" id="XP_060419047.1">
    <property type="nucleotide sequence ID" value="XM_060559764.1"/>
</dbReference>
<evidence type="ECO:0000256" key="1">
    <source>
        <dbReference type="SAM" id="MobiDB-lite"/>
    </source>
</evidence>
<reference evidence="2" key="1">
    <citation type="submission" date="2021-06" db="EMBL/GenBank/DDBJ databases">
        <title>Comparative genomics, transcriptomics and evolutionary studies reveal genomic signatures of adaptation to plant cell wall in hemibiotrophic fungi.</title>
        <authorList>
            <consortium name="DOE Joint Genome Institute"/>
            <person name="Baroncelli R."/>
            <person name="Diaz J.F."/>
            <person name="Benocci T."/>
            <person name="Peng M."/>
            <person name="Battaglia E."/>
            <person name="Haridas S."/>
            <person name="Andreopoulos W."/>
            <person name="Labutti K."/>
            <person name="Pangilinan J."/>
            <person name="Floch G.L."/>
            <person name="Makela M.R."/>
            <person name="Henrissat B."/>
            <person name="Grigoriev I.V."/>
            <person name="Crouch J.A."/>
            <person name="De Vries R.P."/>
            <person name="Sukno S.A."/>
            <person name="Thon M.R."/>
        </authorList>
    </citation>
    <scope>NUCLEOTIDE SEQUENCE</scope>
    <source>
        <strain evidence="2">CBS 125086</strain>
    </source>
</reference>
<feature type="region of interest" description="Disordered" evidence="1">
    <location>
        <begin position="1"/>
        <end position="43"/>
    </location>
</feature>
<feature type="compositionally biased region" description="Basic residues" evidence="1">
    <location>
        <begin position="1"/>
        <end position="12"/>
    </location>
</feature>
<dbReference type="Proteomes" id="UP001230504">
    <property type="component" value="Unassembled WGS sequence"/>
</dbReference>
<gene>
    <name evidence="2" type="ORF">LY79DRAFT_576103</name>
</gene>
<evidence type="ECO:0000313" key="3">
    <source>
        <dbReference type="Proteomes" id="UP001230504"/>
    </source>
</evidence>
<dbReference type="AlphaFoldDB" id="A0AAD8Q9G0"/>
<name>A0AAD8Q9G0_9PEZI</name>
<evidence type="ECO:0000313" key="2">
    <source>
        <dbReference type="EMBL" id="KAK1598342.1"/>
    </source>
</evidence>
<dbReference type="EMBL" id="JAHLJV010000005">
    <property type="protein sequence ID" value="KAK1598342.1"/>
    <property type="molecule type" value="Genomic_DNA"/>
</dbReference>
<dbReference type="GeneID" id="85444004"/>
<accession>A0AAD8Q9G0</accession>
<proteinExistence type="predicted"/>
<keyword evidence="3" id="KW-1185">Reference proteome</keyword>
<comment type="caution">
    <text evidence="2">The sequence shown here is derived from an EMBL/GenBank/DDBJ whole genome shotgun (WGS) entry which is preliminary data.</text>
</comment>